<evidence type="ECO:0000313" key="2">
    <source>
        <dbReference type="Proteomes" id="UP001056120"/>
    </source>
</evidence>
<evidence type="ECO:0000313" key="1">
    <source>
        <dbReference type="EMBL" id="KAI3825599.1"/>
    </source>
</evidence>
<reference evidence="1 2" key="2">
    <citation type="journal article" date="2022" name="Mol. Ecol. Resour.">
        <title>The genomes of chicory, endive, great burdock and yacon provide insights into Asteraceae paleo-polyploidization history and plant inulin production.</title>
        <authorList>
            <person name="Fan W."/>
            <person name="Wang S."/>
            <person name="Wang H."/>
            <person name="Wang A."/>
            <person name="Jiang F."/>
            <person name="Liu H."/>
            <person name="Zhao H."/>
            <person name="Xu D."/>
            <person name="Zhang Y."/>
        </authorList>
    </citation>
    <scope>NUCLEOTIDE SEQUENCE [LARGE SCALE GENOMIC DNA]</scope>
    <source>
        <strain evidence="2">cv. Yunnan</strain>
        <tissue evidence="1">Leaves</tissue>
    </source>
</reference>
<proteinExistence type="predicted"/>
<sequence length="235" mass="27595">MRCDGPNDDGIVHEKGNNQGMASIEKKEERYVPLQVNSIRDMVEFIDILDDEKLIIEHKDVFEEEFNKIVVWFYNVYLEFGFEKEVPHVIDGYVIDLLHFYVIVQYMRGFKKLNEENKWQEVVEKLGFPKCFGVKLKICYMKYLDLTHCYYMTLKEGVSQKEKEVVKENDDAKRNGSKWKTRVVSARRYYPPLCGPSNCFAGTSNNFDDHESSKELSIEGYEDDEAEESMNEDDA</sequence>
<name>A0ACB9JZY2_9ASTR</name>
<accession>A0ACB9JZY2</accession>
<comment type="caution">
    <text evidence="1">The sequence shown here is derived from an EMBL/GenBank/DDBJ whole genome shotgun (WGS) entry which is preliminary data.</text>
</comment>
<dbReference type="EMBL" id="CM042019">
    <property type="protein sequence ID" value="KAI3825599.1"/>
    <property type="molecule type" value="Genomic_DNA"/>
</dbReference>
<reference evidence="2" key="1">
    <citation type="journal article" date="2022" name="Mol. Ecol. Resour.">
        <title>The genomes of chicory, endive, great burdock and yacon provide insights into Asteraceae palaeo-polyploidization history and plant inulin production.</title>
        <authorList>
            <person name="Fan W."/>
            <person name="Wang S."/>
            <person name="Wang H."/>
            <person name="Wang A."/>
            <person name="Jiang F."/>
            <person name="Liu H."/>
            <person name="Zhao H."/>
            <person name="Xu D."/>
            <person name="Zhang Y."/>
        </authorList>
    </citation>
    <scope>NUCLEOTIDE SEQUENCE [LARGE SCALE GENOMIC DNA]</scope>
    <source>
        <strain evidence="2">cv. Yunnan</strain>
    </source>
</reference>
<gene>
    <name evidence="1" type="ORF">L1987_07092</name>
</gene>
<organism evidence="1 2">
    <name type="scientific">Smallanthus sonchifolius</name>
    <dbReference type="NCBI Taxonomy" id="185202"/>
    <lineage>
        <taxon>Eukaryota</taxon>
        <taxon>Viridiplantae</taxon>
        <taxon>Streptophyta</taxon>
        <taxon>Embryophyta</taxon>
        <taxon>Tracheophyta</taxon>
        <taxon>Spermatophyta</taxon>
        <taxon>Magnoliopsida</taxon>
        <taxon>eudicotyledons</taxon>
        <taxon>Gunneridae</taxon>
        <taxon>Pentapetalae</taxon>
        <taxon>asterids</taxon>
        <taxon>campanulids</taxon>
        <taxon>Asterales</taxon>
        <taxon>Asteraceae</taxon>
        <taxon>Asteroideae</taxon>
        <taxon>Heliantheae alliance</taxon>
        <taxon>Millerieae</taxon>
        <taxon>Smallanthus</taxon>
    </lineage>
</organism>
<keyword evidence="2" id="KW-1185">Reference proteome</keyword>
<dbReference type="Proteomes" id="UP001056120">
    <property type="component" value="Linkage Group LG02"/>
</dbReference>
<protein>
    <submittedName>
        <fullName evidence="1">Uncharacterized protein</fullName>
    </submittedName>
</protein>